<evidence type="ECO:0000313" key="2">
    <source>
        <dbReference type="Proteomes" id="UP000553766"/>
    </source>
</evidence>
<accession>A0A840X3H0</accession>
<keyword evidence="2" id="KW-1185">Reference proteome</keyword>
<gene>
    <name evidence="1" type="ORF">FHS89_002397</name>
</gene>
<protein>
    <submittedName>
        <fullName evidence="1">Uncharacterized protein</fullName>
    </submittedName>
</protein>
<evidence type="ECO:0000313" key="1">
    <source>
        <dbReference type="EMBL" id="MBB5516366.1"/>
    </source>
</evidence>
<dbReference type="EMBL" id="JACIJS010000007">
    <property type="protein sequence ID" value="MBB5516366.1"/>
    <property type="molecule type" value="Genomic_DNA"/>
</dbReference>
<sequence length="177" mass="18844">MNDETNLVVLSGRFGHAANNGGRAGVAAHGIDRYYDVTRHAALRSLASTGKVWATIGGLCRVVLEIDLVCLSNDFFVVVVTACRANVMRALQLTAVCAFIRVECRQGIVGPAEATLHPGDLTLRDSHATPYSFRGQFAQISISRQPVEGHKPVDSQASNESGKIVIAVQGASPFSPI</sequence>
<dbReference type="Proteomes" id="UP000553766">
    <property type="component" value="Unassembled WGS sequence"/>
</dbReference>
<organism evidence="1 2">
    <name type="scientific">Rubricella aquisinus</name>
    <dbReference type="NCBI Taxonomy" id="2028108"/>
    <lineage>
        <taxon>Bacteria</taxon>
        <taxon>Pseudomonadati</taxon>
        <taxon>Pseudomonadota</taxon>
        <taxon>Alphaproteobacteria</taxon>
        <taxon>Rhodobacterales</taxon>
        <taxon>Paracoccaceae</taxon>
        <taxon>Rubricella</taxon>
    </lineage>
</organism>
<comment type="caution">
    <text evidence="1">The sequence shown here is derived from an EMBL/GenBank/DDBJ whole genome shotgun (WGS) entry which is preliminary data.</text>
</comment>
<dbReference type="AlphaFoldDB" id="A0A840X3H0"/>
<name>A0A840X3H0_9RHOB</name>
<reference evidence="1 2" key="1">
    <citation type="submission" date="2020-08" db="EMBL/GenBank/DDBJ databases">
        <title>Genomic Encyclopedia of Type Strains, Phase IV (KMG-IV): sequencing the most valuable type-strain genomes for metagenomic binning, comparative biology and taxonomic classification.</title>
        <authorList>
            <person name="Goeker M."/>
        </authorList>
    </citation>
    <scope>NUCLEOTIDE SEQUENCE [LARGE SCALE GENOMIC DNA]</scope>
    <source>
        <strain evidence="1 2">DSM 103377</strain>
    </source>
</reference>
<proteinExistence type="predicted"/>